<name>U4LF38_PYROM</name>
<dbReference type="AlphaFoldDB" id="U4LF38"/>
<keyword evidence="3" id="KW-1185">Reference proteome</keyword>
<reference evidence="2 3" key="1">
    <citation type="journal article" date="2013" name="PLoS Genet.">
        <title>The genome and development-dependent transcriptomes of Pyronema confluens: a window into fungal evolution.</title>
        <authorList>
            <person name="Traeger S."/>
            <person name="Altegoer F."/>
            <person name="Freitag M."/>
            <person name="Gabaldon T."/>
            <person name="Kempken F."/>
            <person name="Kumar A."/>
            <person name="Marcet-Houben M."/>
            <person name="Poggeler S."/>
            <person name="Stajich J.E."/>
            <person name="Nowrousian M."/>
        </authorList>
    </citation>
    <scope>NUCLEOTIDE SEQUENCE [LARGE SCALE GENOMIC DNA]</scope>
    <source>
        <strain evidence="3">CBS 100304</strain>
        <tissue evidence="2">Vegetative mycelium</tissue>
    </source>
</reference>
<dbReference type="EMBL" id="HF935475">
    <property type="protein sequence ID" value="CCX30734.1"/>
    <property type="molecule type" value="Genomic_DNA"/>
</dbReference>
<accession>U4LF38</accession>
<gene>
    <name evidence="2" type="ORF">PCON_09137</name>
</gene>
<protein>
    <submittedName>
        <fullName evidence="2">Uncharacterized protein</fullName>
    </submittedName>
</protein>
<proteinExistence type="predicted"/>
<organism evidence="2 3">
    <name type="scientific">Pyronema omphalodes (strain CBS 100304)</name>
    <name type="common">Pyronema confluens</name>
    <dbReference type="NCBI Taxonomy" id="1076935"/>
    <lineage>
        <taxon>Eukaryota</taxon>
        <taxon>Fungi</taxon>
        <taxon>Dikarya</taxon>
        <taxon>Ascomycota</taxon>
        <taxon>Pezizomycotina</taxon>
        <taxon>Pezizomycetes</taxon>
        <taxon>Pezizales</taxon>
        <taxon>Pyronemataceae</taxon>
        <taxon>Pyronema</taxon>
    </lineage>
</organism>
<evidence type="ECO:0000313" key="3">
    <source>
        <dbReference type="Proteomes" id="UP000018144"/>
    </source>
</evidence>
<feature type="region of interest" description="Disordered" evidence="1">
    <location>
        <begin position="1"/>
        <end position="20"/>
    </location>
</feature>
<sequence length="163" mass="18225">MVASDPPVLNPTDTYSTTLPQNLQTTDPLISALATYMAGVETMFTNLAQIQGNMEREGYPINGLAFGDSPTKYIAMAIKYGQDRELPISPQEIKDAILIERMNAFLHDAIEATKFVFSHNATGHKQVTLIYVSVTIYIENVYKIIEVIYSEETKGVWVRIFGE</sequence>
<evidence type="ECO:0000313" key="2">
    <source>
        <dbReference type="EMBL" id="CCX30734.1"/>
    </source>
</evidence>
<feature type="compositionally biased region" description="Polar residues" evidence="1">
    <location>
        <begin position="11"/>
        <end position="20"/>
    </location>
</feature>
<evidence type="ECO:0000256" key="1">
    <source>
        <dbReference type="SAM" id="MobiDB-lite"/>
    </source>
</evidence>
<dbReference type="Proteomes" id="UP000018144">
    <property type="component" value="Unassembled WGS sequence"/>
</dbReference>